<keyword evidence="2" id="KW-0444">Lipid biosynthesis</keyword>
<dbReference type="PANTHER" id="PTHR31727">
    <property type="entry name" value="OLEOYL-ACYL CARRIER PROTEIN THIOESTERASE 1, CHLOROPLASTIC"/>
    <property type="match status" value="1"/>
</dbReference>
<gene>
    <name evidence="10" type="ordered locus">Desor_0722</name>
</gene>
<protein>
    <submittedName>
        <fullName evidence="10">Acyl-ACP thioesterase</fullName>
    </submittedName>
</protein>
<dbReference type="KEGG" id="dor:Desor_0722"/>
<accession>G7W7Y5</accession>
<dbReference type="Gene3D" id="3.10.129.10">
    <property type="entry name" value="Hotdog Thioesterase"/>
    <property type="match status" value="1"/>
</dbReference>
<dbReference type="HOGENOM" id="CLU_045466_2_0_9"/>
<evidence type="ECO:0000256" key="6">
    <source>
        <dbReference type="ARBA" id="ARBA00023098"/>
    </source>
</evidence>
<feature type="domain" description="Acyl-ACP thioesterase-like C-terminal" evidence="9">
    <location>
        <begin position="154"/>
        <end position="249"/>
    </location>
</feature>
<dbReference type="PANTHER" id="PTHR31727:SF6">
    <property type="entry name" value="OLEOYL-ACYL CARRIER PROTEIN THIOESTERASE 1, CHLOROPLASTIC"/>
    <property type="match status" value="1"/>
</dbReference>
<feature type="domain" description="Acyl-ACP thioesterase N-terminal hotdog" evidence="8">
    <location>
        <begin position="5"/>
        <end position="132"/>
    </location>
</feature>
<evidence type="ECO:0000256" key="5">
    <source>
        <dbReference type="ARBA" id="ARBA00022946"/>
    </source>
</evidence>
<dbReference type="InterPro" id="IPR045023">
    <property type="entry name" value="FATA/B"/>
</dbReference>
<evidence type="ECO:0000259" key="9">
    <source>
        <dbReference type="Pfam" id="PF20791"/>
    </source>
</evidence>
<dbReference type="CDD" id="cd00586">
    <property type="entry name" value="4HBT"/>
    <property type="match status" value="2"/>
</dbReference>
<dbReference type="AlphaFoldDB" id="G7W7Y5"/>
<keyword evidence="5" id="KW-0809">Transit peptide</keyword>
<evidence type="ECO:0000256" key="1">
    <source>
        <dbReference type="ARBA" id="ARBA00006500"/>
    </source>
</evidence>
<dbReference type="STRING" id="768706.Desor_0722"/>
<dbReference type="Proteomes" id="UP000006346">
    <property type="component" value="Chromosome"/>
</dbReference>
<dbReference type="OrthoDB" id="9801517at2"/>
<keyword evidence="3" id="KW-0378">Hydrolase</keyword>
<evidence type="ECO:0000256" key="2">
    <source>
        <dbReference type="ARBA" id="ARBA00022516"/>
    </source>
</evidence>
<dbReference type="RefSeq" id="WP_014183236.1">
    <property type="nucleotide sequence ID" value="NC_016584.1"/>
</dbReference>
<dbReference type="EMBL" id="CP003108">
    <property type="protein sequence ID" value="AET66411.1"/>
    <property type="molecule type" value="Genomic_DNA"/>
</dbReference>
<evidence type="ECO:0000256" key="3">
    <source>
        <dbReference type="ARBA" id="ARBA00022801"/>
    </source>
</evidence>
<reference evidence="11" key="1">
    <citation type="submission" date="2011-11" db="EMBL/GenBank/DDBJ databases">
        <title>Complete sequence of Desulfosporosinus orientis DSM 765.</title>
        <authorList>
            <person name="Lucas S."/>
            <person name="Han J."/>
            <person name="Lapidus A."/>
            <person name="Cheng J.-F."/>
            <person name="Goodwin L."/>
            <person name="Pitluck S."/>
            <person name="Peters L."/>
            <person name="Ovchinnikova G."/>
            <person name="Teshima H."/>
            <person name="Detter J.C."/>
            <person name="Han C."/>
            <person name="Tapia R."/>
            <person name="Land M."/>
            <person name="Hauser L."/>
            <person name="Kyrpides N."/>
            <person name="Ivanova N."/>
            <person name="Pagani I."/>
            <person name="Pester M."/>
            <person name="Spring S."/>
            <person name="Ollivier B."/>
            <person name="Rattei T."/>
            <person name="Klenk H.-P."/>
            <person name="Wagner M."/>
            <person name="Loy A."/>
            <person name="Woyke T."/>
        </authorList>
    </citation>
    <scope>NUCLEOTIDE SEQUENCE [LARGE SCALE GENOMIC DNA]</scope>
    <source>
        <strain evidence="11">ATCC 19365 / DSM 765 / NCIMB 8382 / VKM B-1628</strain>
    </source>
</reference>
<dbReference type="GO" id="GO:0000036">
    <property type="term" value="F:acyl carrier activity"/>
    <property type="evidence" value="ECO:0007669"/>
    <property type="project" value="TreeGrafter"/>
</dbReference>
<evidence type="ECO:0000313" key="10">
    <source>
        <dbReference type="EMBL" id="AET66411.1"/>
    </source>
</evidence>
<dbReference type="Pfam" id="PF01643">
    <property type="entry name" value="Acyl-ACP_TE"/>
    <property type="match status" value="1"/>
</dbReference>
<keyword evidence="4" id="KW-0276">Fatty acid metabolism</keyword>
<evidence type="ECO:0000256" key="4">
    <source>
        <dbReference type="ARBA" id="ARBA00022832"/>
    </source>
</evidence>
<dbReference type="eggNOG" id="COG3884">
    <property type="taxonomic scope" value="Bacteria"/>
</dbReference>
<sequence length="250" mass="29047">MDDTNYKITFKIHYHEVNLHEQATPLTMLHYLEDTAIAHSQAVGQGIEQLKEKKQAWILNRWQLQMDLYPVLGETVTIETWSAGFERFYGSRDFLIKDSEERIIGRATSLWIFYNSERKRPLRIPPEFEEAYGVNSKRALEASVLESEESTPIEEREQTFSVRRSDIDTNGHVNNVNYLEWMLEAVPEEVYSNKRLAALEIVYRKAATYGTDIYSKCIALNSTEDHIICRHTIVNKGDLEELAIAKTVWV</sequence>
<keyword evidence="7" id="KW-0275">Fatty acid biosynthesis</keyword>
<evidence type="ECO:0000259" key="8">
    <source>
        <dbReference type="Pfam" id="PF01643"/>
    </source>
</evidence>
<proteinExistence type="inferred from homology"/>
<organism evidence="10 11">
    <name type="scientific">Desulfosporosinus orientis (strain ATCC 19365 / DSM 765 / NCIMB 8382 / VKM B-1628 / Singapore I)</name>
    <name type="common">Desulfotomaculum orientis</name>
    <dbReference type="NCBI Taxonomy" id="768706"/>
    <lineage>
        <taxon>Bacteria</taxon>
        <taxon>Bacillati</taxon>
        <taxon>Bacillota</taxon>
        <taxon>Clostridia</taxon>
        <taxon>Eubacteriales</taxon>
        <taxon>Desulfitobacteriaceae</taxon>
        <taxon>Desulfosporosinus</taxon>
    </lineage>
</organism>
<dbReference type="PATRIC" id="fig|768706.3.peg.690"/>
<dbReference type="InterPro" id="IPR002864">
    <property type="entry name" value="Acyl-ACP_thioesterase_NHD"/>
</dbReference>
<comment type="similarity">
    <text evidence="1">Belongs to the acyl-ACP thioesterase family.</text>
</comment>
<evidence type="ECO:0000313" key="11">
    <source>
        <dbReference type="Proteomes" id="UP000006346"/>
    </source>
</evidence>
<keyword evidence="6" id="KW-0443">Lipid metabolism</keyword>
<dbReference type="SUPFAM" id="SSF54637">
    <property type="entry name" value="Thioesterase/thiol ester dehydrase-isomerase"/>
    <property type="match status" value="2"/>
</dbReference>
<dbReference type="GO" id="GO:0016297">
    <property type="term" value="F:fatty acyl-[ACP] hydrolase activity"/>
    <property type="evidence" value="ECO:0007669"/>
    <property type="project" value="InterPro"/>
</dbReference>
<keyword evidence="11" id="KW-1185">Reference proteome</keyword>
<name>G7W7Y5_DESOD</name>
<dbReference type="InterPro" id="IPR049427">
    <property type="entry name" value="Acyl-ACP_TE_C"/>
</dbReference>
<reference evidence="10 11" key="2">
    <citation type="journal article" date="2012" name="J. Bacteriol.">
        <title>Complete genome sequences of Desulfosporosinus orientis DSM765T, Desulfosporosinus youngiae DSM17734T, Desulfosporosinus meridiei DSM13257T, and Desulfosporosinus acidiphilus DSM22704T.</title>
        <authorList>
            <person name="Pester M."/>
            <person name="Brambilla E."/>
            <person name="Alazard D."/>
            <person name="Rattei T."/>
            <person name="Weinmaier T."/>
            <person name="Han J."/>
            <person name="Lucas S."/>
            <person name="Lapidus A."/>
            <person name="Cheng J.F."/>
            <person name="Goodwin L."/>
            <person name="Pitluck S."/>
            <person name="Peters L."/>
            <person name="Ovchinnikova G."/>
            <person name="Teshima H."/>
            <person name="Detter J.C."/>
            <person name="Han C.S."/>
            <person name="Tapia R."/>
            <person name="Land M.L."/>
            <person name="Hauser L."/>
            <person name="Kyrpides N.C."/>
            <person name="Ivanova N.N."/>
            <person name="Pagani I."/>
            <person name="Huntmann M."/>
            <person name="Wei C.L."/>
            <person name="Davenport K.W."/>
            <person name="Daligault H."/>
            <person name="Chain P.S."/>
            <person name="Chen A."/>
            <person name="Mavromatis K."/>
            <person name="Markowitz V."/>
            <person name="Szeto E."/>
            <person name="Mikhailova N."/>
            <person name="Pati A."/>
            <person name="Wagner M."/>
            <person name="Woyke T."/>
            <person name="Ollivier B."/>
            <person name="Klenk H.P."/>
            <person name="Spring S."/>
            <person name="Loy A."/>
        </authorList>
    </citation>
    <scope>NUCLEOTIDE SEQUENCE [LARGE SCALE GENOMIC DNA]</scope>
    <source>
        <strain evidence="11">ATCC 19365 / DSM 765 / NCIMB 8382 / VKM B-1628</strain>
    </source>
</reference>
<evidence type="ECO:0000256" key="7">
    <source>
        <dbReference type="ARBA" id="ARBA00023160"/>
    </source>
</evidence>
<dbReference type="InterPro" id="IPR029069">
    <property type="entry name" value="HotDog_dom_sf"/>
</dbReference>
<dbReference type="Pfam" id="PF20791">
    <property type="entry name" value="Acyl-ACP_TE_C"/>
    <property type="match status" value="1"/>
</dbReference>